<evidence type="ECO:0000313" key="3">
    <source>
        <dbReference type="Proteomes" id="UP001598673"/>
    </source>
</evidence>
<dbReference type="Proteomes" id="UP001598673">
    <property type="component" value="Unassembled WGS sequence"/>
</dbReference>
<reference evidence="2 3" key="1">
    <citation type="submission" date="2024-09" db="EMBL/GenBank/DDBJ databases">
        <title>The Natural Products Discovery Center: Release of the First 8490 Sequenced Strains for Exploring Actinobacteria Biosynthetic Diversity.</title>
        <authorList>
            <person name="Kalkreuter E."/>
            <person name="Kautsar S.A."/>
            <person name="Yang D."/>
            <person name="Bader C.D."/>
            <person name="Teijaro C.N."/>
            <person name="Fluegel L."/>
            <person name="Davis C.M."/>
            <person name="Simpson J.R."/>
            <person name="Lauterbach L."/>
            <person name="Steele A.D."/>
            <person name="Gui C."/>
            <person name="Meng S."/>
            <person name="Li G."/>
            <person name="Viehrig K."/>
            <person name="Ye F."/>
            <person name="Su P."/>
            <person name="Kiefer A.F."/>
            <person name="Nichols A."/>
            <person name="Cepeda A.J."/>
            <person name="Yan W."/>
            <person name="Fan B."/>
            <person name="Jiang Y."/>
            <person name="Adhikari A."/>
            <person name="Zheng C.-J."/>
            <person name="Schuster L."/>
            <person name="Cowan T.M."/>
            <person name="Smanski M.J."/>
            <person name="Chevrette M.G."/>
            <person name="De Carvalho L.P.S."/>
            <person name="Shen B."/>
        </authorList>
    </citation>
    <scope>NUCLEOTIDE SEQUENCE [LARGE SCALE GENOMIC DNA]</scope>
    <source>
        <strain evidence="2 3">NPDC060353</strain>
    </source>
</reference>
<protein>
    <submittedName>
        <fullName evidence="2">SelT/SelW/SelH family protein</fullName>
    </submittedName>
</protein>
<dbReference type="EMBL" id="JBHXCV010000025">
    <property type="protein sequence ID" value="MFD6796615.1"/>
    <property type="molecule type" value="Genomic_DNA"/>
</dbReference>
<dbReference type="NCBIfam" id="TIGR02174">
    <property type="entry name" value="CXXU_selWTH"/>
    <property type="match status" value="1"/>
</dbReference>
<dbReference type="InterPro" id="IPR011893">
    <property type="entry name" value="Selenoprotein_Rdx-typ"/>
</dbReference>
<name>A0ABW6GBR5_9PSEU</name>
<dbReference type="PANTHER" id="PTHR36417">
    <property type="entry name" value="SELENOPROTEIN DOMAIN PROTEIN (AFU_ORTHOLOGUE AFUA_1G05220)"/>
    <property type="match status" value="1"/>
</dbReference>
<comment type="caution">
    <text evidence="2">The sequence shown here is derived from an EMBL/GenBank/DDBJ whole genome shotgun (WGS) entry which is preliminary data.</text>
</comment>
<dbReference type="InterPro" id="IPR036249">
    <property type="entry name" value="Thioredoxin-like_sf"/>
</dbReference>
<proteinExistence type="predicted"/>
<dbReference type="RefSeq" id="WP_258937500.1">
    <property type="nucleotide sequence ID" value="NZ_JANBBF010000012.1"/>
</dbReference>
<evidence type="ECO:0000313" key="2">
    <source>
        <dbReference type="EMBL" id="MFD6796615.1"/>
    </source>
</evidence>
<keyword evidence="3" id="KW-1185">Reference proteome</keyword>
<accession>A0ABW6GBR5</accession>
<organism evidence="2 3">
    <name type="scientific">Prauserella salsuginis</name>
    <dbReference type="NCBI Taxonomy" id="387889"/>
    <lineage>
        <taxon>Bacteria</taxon>
        <taxon>Bacillati</taxon>
        <taxon>Actinomycetota</taxon>
        <taxon>Actinomycetes</taxon>
        <taxon>Pseudonocardiales</taxon>
        <taxon>Pseudonocardiaceae</taxon>
        <taxon>Prauserella</taxon>
        <taxon>Prauserella salsuginis group</taxon>
    </lineage>
</organism>
<gene>
    <name evidence="2" type="ORF">ACFWGY_25090</name>
</gene>
<sequence>MTNSANARSPRLEIEYCTRCRWVMRAGWTAQELLATFGTSLAEVALVPGTGGVFDVRLDGRTLWSRRVDGGFPELSVLKRMVRDIVDPTRDLGHSDRSAGDGRRGN</sequence>
<dbReference type="PANTHER" id="PTHR36417:SF2">
    <property type="entry name" value="SELENOPROTEIN DOMAIN PROTEIN (AFU_ORTHOLOGUE AFUA_1G05220)"/>
    <property type="match status" value="1"/>
</dbReference>
<keyword evidence="1" id="KW-0676">Redox-active center</keyword>
<dbReference type="Gene3D" id="3.40.30.10">
    <property type="entry name" value="Glutaredoxin"/>
    <property type="match status" value="1"/>
</dbReference>
<dbReference type="Pfam" id="PF10262">
    <property type="entry name" value="Rdx"/>
    <property type="match status" value="1"/>
</dbReference>
<evidence type="ECO:0000256" key="1">
    <source>
        <dbReference type="ARBA" id="ARBA00023284"/>
    </source>
</evidence>
<dbReference type="SUPFAM" id="SSF52833">
    <property type="entry name" value="Thioredoxin-like"/>
    <property type="match status" value="1"/>
</dbReference>